<dbReference type="InterPro" id="IPR041657">
    <property type="entry name" value="HTH_17"/>
</dbReference>
<dbReference type="RefSeq" id="WP_098504631.1">
    <property type="nucleotide sequence ID" value="NZ_PDJQ01000001.1"/>
</dbReference>
<accession>A0A2A9HKB1</accession>
<protein>
    <submittedName>
        <fullName evidence="2">Excisionase family DNA binding protein</fullName>
    </submittedName>
</protein>
<keyword evidence="3" id="KW-1185">Reference proteome</keyword>
<reference evidence="2 3" key="1">
    <citation type="submission" date="2017-09" db="EMBL/GenBank/DDBJ databases">
        <title>Sequencing the genomes of two abundant thermophiles in Great Basin hot springs: Thermocrinis jamiesonii and novel Chloroflexi Thermoflexus hugenholtzii.</title>
        <authorList>
            <person name="Hedlund B."/>
        </authorList>
    </citation>
    <scope>NUCLEOTIDE SEQUENCE [LARGE SCALE GENOMIC DNA]</scope>
    <source>
        <strain evidence="2 3">G233</strain>
    </source>
</reference>
<feature type="domain" description="Helix-turn-helix" evidence="1">
    <location>
        <begin position="7"/>
        <end position="55"/>
    </location>
</feature>
<dbReference type="Proteomes" id="UP000223071">
    <property type="component" value="Unassembled WGS sequence"/>
</dbReference>
<dbReference type="GO" id="GO:0003677">
    <property type="term" value="F:DNA binding"/>
    <property type="evidence" value="ECO:0007669"/>
    <property type="project" value="InterPro"/>
</dbReference>
<evidence type="ECO:0000259" key="1">
    <source>
        <dbReference type="Pfam" id="PF12728"/>
    </source>
</evidence>
<sequence length="60" mass="6337">MGPKLAYSIAEAAQALGIGRTLAIKLVRSGQLRSIKVGRRRLVPAAALEELLQQGAPDGR</sequence>
<evidence type="ECO:0000313" key="3">
    <source>
        <dbReference type="Proteomes" id="UP000223071"/>
    </source>
</evidence>
<proteinExistence type="predicted"/>
<dbReference type="InterPro" id="IPR010093">
    <property type="entry name" value="SinI_DNA-bd"/>
</dbReference>
<organism evidence="2 3">
    <name type="scientific">Tepidiforma thermophila (strain KCTC 52669 / CGMCC 1.13589 / G233)</name>
    <dbReference type="NCBI Taxonomy" id="2761530"/>
    <lineage>
        <taxon>Bacteria</taxon>
        <taxon>Bacillati</taxon>
        <taxon>Chloroflexota</taxon>
        <taxon>Tepidiformia</taxon>
        <taxon>Tepidiformales</taxon>
        <taxon>Tepidiformaceae</taxon>
        <taxon>Tepidiforma</taxon>
    </lineage>
</organism>
<dbReference type="AlphaFoldDB" id="A0A2A9HKB1"/>
<dbReference type="Pfam" id="PF12728">
    <property type="entry name" value="HTH_17"/>
    <property type="match status" value="1"/>
</dbReference>
<dbReference type="EMBL" id="PDJQ01000001">
    <property type="protein sequence ID" value="PFG75309.1"/>
    <property type="molecule type" value="Genomic_DNA"/>
</dbReference>
<comment type="caution">
    <text evidence="2">The sequence shown here is derived from an EMBL/GenBank/DDBJ whole genome shotgun (WGS) entry which is preliminary data.</text>
</comment>
<name>A0A2A9HKB1_TEPT2</name>
<evidence type="ECO:0000313" key="2">
    <source>
        <dbReference type="EMBL" id="PFG75309.1"/>
    </source>
</evidence>
<dbReference type="NCBIfam" id="TIGR01764">
    <property type="entry name" value="excise"/>
    <property type="match status" value="1"/>
</dbReference>
<gene>
    <name evidence="2" type="ORF">A9A59_2577</name>
</gene>